<dbReference type="PIRSF" id="PIRSF018266">
    <property type="entry name" value="FecR"/>
    <property type="match status" value="1"/>
</dbReference>
<dbReference type="InterPro" id="IPR006860">
    <property type="entry name" value="FecR"/>
</dbReference>
<protein>
    <submittedName>
        <fullName evidence="4">FecR domain-containing protein</fullName>
    </submittedName>
</protein>
<reference evidence="4 5" key="1">
    <citation type="submission" date="2021-03" db="EMBL/GenBank/DDBJ databases">
        <title>Aliifodinibius sp. nov., a new bacterium isolated from saline soil.</title>
        <authorList>
            <person name="Galisteo C."/>
            <person name="De La Haba R."/>
            <person name="Sanchez-Porro C."/>
            <person name="Ventosa A."/>
        </authorList>
    </citation>
    <scope>NUCLEOTIDE SEQUENCE [LARGE SCALE GENOMIC DNA]</scope>
    <source>
        <strain evidence="4 5">1BSP15-2V2</strain>
    </source>
</reference>
<evidence type="ECO:0000313" key="4">
    <source>
        <dbReference type="EMBL" id="MCW9707684.1"/>
    </source>
</evidence>
<dbReference type="PANTHER" id="PTHR30273">
    <property type="entry name" value="PERIPLASMIC SIGNAL SENSOR AND SIGMA FACTOR ACTIVATOR FECR-RELATED"/>
    <property type="match status" value="1"/>
</dbReference>
<keyword evidence="1" id="KW-0812">Transmembrane</keyword>
<dbReference type="PANTHER" id="PTHR30273:SF2">
    <property type="entry name" value="PROTEIN FECR"/>
    <property type="match status" value="1"/>
</dbReference>
<keyword evidence="5" id="KW-1185">Reference proteome</keyword>
<feature type="transmembrane region" description="Helical" evidence="1">
    <location>
        <begin position="97"/>
        <end position="117"/>
    </location>
</feature>
<dbReference type="Gene3D" id="3.55.50.30">
    <property type="match status" value="1"/>
</dbReference>
<proteinExistence type="predicted"/>
<dbReference type="Pfam" id="PF16344">
    <property type="entry name" value="FecR_C"/>
    <property type="match status" value="1"/>
</dbReference>
<keyword evidence="1" id="KW-0472">Membrane</keyword>
<evidence type="ECO:0000256" key="1">
    <source>
        <dbReference type="SAM" id="Phobius"/>
    </source>
</evidence>
<name>A0ABT3PP89_9BACT</name>
<sequence length="345" mass="38479">MMNDPGDILLRRYLEGSCTQAEEEQIEAWLQQDSSHADRLEQFAIRNAGSSTGNIDEGHIKATLLQKIDDRTPDATADSSISSLPNTYLHKKDKYQWVATAAVILLTLSASVGIYVWQSHFLDQEITYVERTMPAGKTAILTLSDGSKVHLNSESTLRFPEKFGTASRKIFLEGEAFFEVAPDEERPFKVHAGNLKTTVLGTAFNIKAFPGEQDVKVAVEHGKVSVEKGQADSPDAMLLTRNQWAAFDKKSQKFTKESGDIRRLISWRDGVLYFHNKTVAEIVATLERWYGTEISIENEAIKSCVLHGEQQEESLENVLEAMQFALDVDYKSTEGGIIITGGRCK</sequence>
<dbReference type="Proteomes" id="UP001207918">
    <property type="component" value="Unassembled WGS sequence"/>
</dbReference>
<gene>
    <name evidence="4" type="ORF">J6I44_12525</name>
</gene>
<dbReference type="Pfam" id="PF04773">
    <property type="entry name" value="FecR"/>
    <property type="match status" value="1"/>
</dbReference>
<accession>A0ABT3PP89</accession>
<dbReference type="RefSeq" id="WP_265766474.1">
    <property type="nucleotide sequence ID" value="NZ_JAGGJA010000008.1"/>
</dbReference>
<feature type="domain" description="Protein FecR C-terminal" evidence="3">
    <location>
        <begin position="272"/>
        <end position="339"/>
    </location>
</feature>
<organism evidence="4 5">
    <name type="scientific">Fodinibius salsisoli</name>
    <dbReference type="NCBI Taxonomy" id="2820877"/>
    <lineage>
        <taxon>Bacteria</taxon>
        <taxon>Pseudomonadati</taxon>
        <taxon>Balneolota</taxon>
        <taxon>Balneolia</taxon>
        <taxon>Balneolales</taxon>
        <taxon>Balneolaceae</taxon>
        <taxon>Fodinibius</taxon>
    </lineage>
</organism>
<dbReference type="Gene3D" id="2.60.120.1440">
    <property type="match status" value="1"/>
</dbReference>
<dbReference type="InterPro" id="IPR012373">
    <property type="entry name" value="Ferrdict_sens_TM"/>
</dbReference>
<dbReference type="InterPro" id="IPR032508">
    <property type="entry name" value="FecR_C"/>
</dbReference>
<evidence type="ECO:0000313" key="5">
    <source>
        <dbReference type="Proteomes" id="UP001207918"/>
    </source>
</evidence>
<dbReference type="EMBL" id="JAGGJA010000008">
    <property type="protein sequence ID" value="MCW9707684.1"/>
    <property type="molecule type" value="Genomic_DNA"/>
</dbReference>
<evidence type="ECO:0000259" key="3">
    <source>
        <dbReference type="Pfam" id="PF16344"/>
    </source>
</evidence>
<evidence type="ECO:0000259" key="2">
    <source>
        <dbReference type="Pfam" id="PF04773"/>
    </source>
</evidence>
<feature type="domain" description="FecR protein" evidence="2">
    <location>
        <begin position="135"/>
        <end position="224"/>
    </location>
</feature>
<keyword evidence="1" id="KW-1133">Transmembrane helix</keyword>
<comment type="caution">
    <text evidence="4">The sequence shown here is derived from an EMBL/GenBank/DDBJ whole genome shotgun (WGS) entry which is preliminary data.</text>
</comment>